<feature type="region of interest" description="Disordered" evidence="2">
    <location>
        <begin position="810"/>
        <end position="831"/>
    </location>
</feature>
<dbReference type="EMBL" id="CP002501">
    <property type="protein sequence ID" value="AET40081.1"/>
    <property type="molecule type" value="Genomic_DNA"/>
</dbReference>
<dbReference type="GO" id="GO:0038203">
    <property type="term" value="P:TORC2 signaling"/>
    <property type="evidence" value="ECO:0007669"/>
    <property type="project" value="TreeGrafter"/>
</dbReference>
<dbReference type="GO" id="GO:0001558">
    <property type="term" value="P:regulation of cell growth"/>
    <property type="evidence" value="ECO:0007669"/>
    <property type="project" value="EnsemblFungi"/>
</dbReference>
<feature type="domain" description="CRIM" evidence="3">
    <location>
        <begin position="542"/>
        <end position="689"/>
    </location>
</feature>
<dbReference type="eggNOG" id="KOG3739">
    <property type="taxonomic scope" value="Eukaryota"/>
</dbReference>
<dbReference type="GO" id="GO:0005737">
    <property type="term" value="C:cytoplasm"/>
    <property type="evidence" value="ECO:0007669"/>
    <property type="project" value="EnsemblFungi"/>
</dbReference>
<dbReference type="InterPro" id="IPR031313">
    <property type="entry name" value="Sin1_PH_dom"/>
</dbReference>
<dbReference type="GO" id="GO:0005546">
    <property type="term" value="F:phosphatidylinositol-4,5-bisphosphate binding"/>
    <property type="evidence" value="ECO:0007669"/>
    <property type="project" value="EnsemblFungi"/>
</dbReference>
<dbReference type="HOGENOM" id="CLU_008055_0_0_1"/>
<feature type="compositionally biased region" description="Basic and acidic residues" evidence="2">
    <location>
        <begin position="168"/>
        <end position="186"/>
    </location>
</feature>
<evidence type="ECO:0000259" key="4">
    <source>
        <dbReference type="Pfam" id="PF16979"/>
    </source>
</evidence>
<dbReference type="RefSeq" id="XP_003646898.1">
    <property type="nucleotide sequence ID" value="XM_003646850.1"/>
</dbReference>
<feature type="region of interest" description="Disordered" evidence="2">
    <location>
        <begin position="71"/>
        <end position="96"/>
    </location>
</feature>
<evidence type="ECO:0000259" key="3">
    <source>
        <dbReference type="Pfam" id="PF16978"/>
    </source>
</evidence>
<feature type="compositionally biased region" description="Polar residues" evidence="2">
    <location>
        <begin position="340"/>
        <end position="350"/>
    </location>
</feature>
<feature type="compositionally biased region" description="Polar residues" evidence="2">
    <location>
        <begin position="280"/>
        <end position="304"/>
    </location>
</feature>
<dbReference type="InterPro" id="IPR011993">
    <property type="entry name" value="PH-like_dom_sf"/>
</dbReference>
<evidence type="ECO:0000256" key="2">
    <source>
        <dbReference type="SAM" id="MobiDB-lite"/>
    </source>
</evidence>
<dbReference type="InterPro" id="IPR031567">
    <property type="entry name" value="CRIM_dom"/>
</dbReference>
<feature type="region of interest" description="Disordered" evidence="2">
    <location>
        <begin position="321"/>
        <end position="359"/>
    </location>
</feature>
<dbReference type="Pfam" id="PF16979">
    <property type="entry name" value="SIN1_PH"/>
    <property type="match status" value="1"/>
</dbReference>
<dbReference type="GO" id="GO:0030950">
    <property type="term" value="P:establishment or maintenance of actin cytoskeleton polarity"/>
    <property type="evidence" value="ECO:0007669"/>
    <property type="project" value="EnsemblFungi"/>
</dbReference>
<dbReference type="PANTHER" id="PTHR13335:SF1">
    <property type="entry name" value="TARGET OF RAPAMYCIN COMPLEX 2 SUBUNIT MAPKAP1"/>
    <property type="match status" value="1"/>
</dbReference>
<dbReference type="KEGG" id="erc:Ecym_5322"/>
<dbReference type="GO" id="GO:0005886">
    <property type="term" value="C:plasma membrane"/>
    <property type="evidence" value="ECO:0007669"/>
    <property type="project" value="EnsemblFungi"/>
</dbReference>
<dbReference type="GO" id="GO:0031932">
    <property type="term" value="C:TORC2 complex"/>
    <property type="evidence" value="ECO:0007669"/>
    <property type="project" value="EnsemblFungi"/>
</dbReference>
<feature type="domain" description="SIN1-type PH" evidence="4">
    <location>
        <begin position="942"/>
        <end position="1044"/>
    </location>
</feature>
<evidence type="ECO:0000313" key="6">
    <source>
        <dbReference type="EMBL" id="AET40081.1"/>
    </source>
</evidence>
<evidence type="ECO:0000259" key="5">
    <source>
        <dbReference type="Pfam" id="PF23164"/>
    </source>
</evidence>
<protein>
    <submittedName>
        <fullName evidence="6">Uncharacterized protein</fullName>
    </submittedName>
</protein>
<dbReference type="Pfam" id="PF16978">
    <property type="entry name" value="CRIM"/>
    <property type="match status" value="1"/>
</dbReference>
<accession>I6NDD9</accession>
<comment type="similarity">
    <text evidence="1">Belongs to the SIN1 family.</text>
</comment>
<evidence type="ECO:0000256" key="1">
    <source>
        <dbReference type="ARBA" id="ARBA00009407"/>
    </source>
</evidence>
<gene>
    <name evidence="6" type="ordered locus">Ecym_5322</name>
</gene>
<name>I6NDD9_ERECY</name>
<evidence type="ECO:0000313" key="7">
    <source>
        <dbReference type="Proteomes" id="UP000006790"/>
    </source>
</evidence>
<feature type="domain" description="AVO1/Sin1 ubiquitin-like" evidence="5">
    <location>
        <begin position="733"/>
        <end position="820"/>
    </location>
</feature>
<dbReference type="AlphaFoldDB" id="I6NDD9"/>
<feature type="compositionally biased region" description="Polar residues" evidence="2">
    <location>
        <begin position="455"/>
        <end position="495"/>
    </location>
</feature>
<feature type="region of interest" description="Disordered" evidence="2">
    <location>
        <begin position="276"/>
        <end position="304"/>
    </location>
</feature>
<sequence length="1054" mass="118130">MDATLVTSLNKLRSGLLKCCPEQDQIKRVIKPFGDVFLNGSLKNMYIDNAGNDILTLLESPPISESYLDSVTPRLKKSNGNDTYKQPQKARESSGSGEFIAALDNPPIIATVKDSLDIPNLAYKGSNDSIERSSLSSMLTKDGDANRSQEEKDNKSKSRFRSIFRNQNKKDPRNKDLEGFELDTHGNLKPTSKRVSLYDSEFGLDDIIDEDDDDNEDLDAEANKRFFYMNAHLRESLMNTTKSGGSCGETKAKVSKKATFLDNFSLNPQNILHGGEARHSSVQKFDNSSFDSRGTDGYRNSNPEDQMIESFINQRDLEPLALTNNSNNPRGAHGDDQSIRHNVSSQSSIAQPDEDSGVSIEDSVLDAASSYGSSLLYSDSSDAEFQQHIIIDSSIDTENDSRSHGYMSNSIPSSREFGIMYNHSDALVGNMMDFTSRRNNQESFNTSGKDHLSAVFSSGKDSNGPDSLSSRRWSNSPQHMGRSNRTRNSLPNNATAEPLKSRTGRYYQHKKSASDVSRDHLMAASEPFVIRKVRIAREKSIKSQLSSLLKKSDRNTTINPLEHFAAISGSNLEEGSFIELDVYVQSSKTYKRNPFTIKVLKSASVFEVLGYALYCYTTTSRPEDIDDDGLNIHEIINPNYFTLKIVDEDGEPFEDNFGVLERTLKIGTVSDNEVVICRVDNQIQFRSNEAITPLNHELVPKNESTADAGIKSRNHMESSVSVTMVNSKNSQAQKIEVRVRMPLITSSKVSYCMVKVPLTSQINDILIQCCKLHTLEHGRYYLRISNTHTLLDPYSTVASLNGITELEMAKKDSKSKNFEKSNPSKHPPTLQTIQSTELVTQLTLDVGDQFIRAGDVSNTKKEDMAVDGQSINKTTNNNSKKHHSLYKLGISRQHSLTGNHSVTTGGFFRNKNSSKSSLGNNNAQSSNLLPAGSSYKDLFTGAYYKYKVWRRQQVSFINKHERTLAIDGDYIYIIPPEDGYHWNQEAGKTKSFHISQVKLAKKSKRVHEYFKIFVSKPNSEKRYYFEAISSEECTEIVTRLHNLLGAYKMNHKIK</sequence>
<reference evidence="6 7" key="1">
    <citation type="journal article" date="2011" name="G3 (Bethesda)">
        <title>Genome evolution in the Eremothecium clade of the Saccharomyces complex revealed by comparative genomics.</title>
        <authorList>
            <person name="Wendland J."/>
            <person name="Walther A."/>
        </authorList>
    </citation>
    <scope>NUCLEOTIDE SEQUENCE [LARGE SCALE GENOMIC DNA]</scope>
    <source>
        <strain evidence="7">CBS 270.75 / DBVPG 7215 / KCTC 17166 / NRRL Y-17582</strain>
    </source>
</reference>
<feature type="compositionally biased region" description="Basic and acidic residues" evidence="2">
    <location>
        <begin position="141"/>
        <end position="156"/>
    </location>
</feature>
<feature type="compositionally biased region" description="Basic and acidic residues" evidence="2">
    <location>
        <begin position="810"/>
        <end position="819"/>
    </location>
</feature>
<dbReference type="PANTHER" id="PTHR13335">
    <property type="entry name" value="TARGET OF RAPAMYCIN COMPLEX 2 SUBUNIT MAPKAP1"/>
    <property type="match status" value="1"/>
</dbReference>
<dbReference type="OrthoDB" id="241990at2759"/>
<feature type="region of interest" description="Disordered" evidence="2">
    <location>
        <begin position="133"/>
        <end position="188"/>
    </location>
</feature>
<dbReference type="OMA" id="HWHENVK"/>
<organism evidence="6 7">
    <name type="scientific">Eremothecium cymbalariae (strain CBS 270.75 / DBVPG 7215 / KCTC 17166 / NRRL Y-17582)</name>
    <name type="common">Yeast</name>
    <dbReference type="NCBI Taxonomy" id="931890"/>
    <lineage>
        <taxon>Eukaryota</taxon>
        <taxon>Fungi</taxon>
        <taxon>Dikarya</taxon>
        <taxon>Ascomycota</taxon>
        <taxon>Saccharomycotina</taxon>
        <taxon>Saccharomycetes</taxon>
        <taxon>Saccharomycetales</taxon>
        <taxon>Saccharomycetaceae</taxon>
        <taxon>Eremothecium</taxon>
    </lineage>
</organism>
<dbReference type="GO" id="GO:0060090">
    <property type="term" value="F:molecular adaptor activity"/>
    <property type="evidence" value="ECO:0007669"/>
    <property type="project" value="EnsemblFungi"/>
</dbReference>
<dbReference type="FunCoup" id="I6NDD9">
    <property type="interactions" value="257"/>
</dbReference>
<dbReference type="Gene3D" id="2.30.29.30">
    <property type="entry name" value="Pleckstrin-homology domain (PH domain)/Phosphotyrosine-binding domain (PTB)"/>
    <property type="match status" value="1"/>
</dbReference>
<dbReference type="InterPro" id="IPR008828">
    <property type="entry name" value="Sin1/Avo1"/>
</dbReference>
<dbReference type="Proteomes" id="UP000006790">
    <property type="component" value="Chromosome 5"/>
</dbReference>
<dbReference type="InterPro" id="IPR056385">
    <property type="entry name" value="UBL_AVO1/Sin1"/>
</dbReference>
<dbReference type="InParanoid" id="I6NDD9"/>
<dbReference type="Pfam" id="PF23164">
    <property type="entry name" value="UBL_AVO1"/>
    <property type="match status" value="1"/>
</dbReference>
<feature type="region of interest" description="Disordered" evidence="2">
    <location>
        <begin position="439"/>
        <end position="513"/>
    </location>
</feature>
<keyword evidence="7" id="KW-1185">Reference proteome</keyword>
<dbReference type="STRING" id="931890.I6NDD9"/>
<proteinExistence type="inferred from homology"/>
<dbReference type="GeneID" id="11468399"/>